<evidence type="ECO:0000256" key="7">
    <source>
        <dbReference type="ARBA" id="ARBA00022824"/>
    </source>
</evidence>
<dbReference type="RefSeq" id="XP_016982732.1">
    <property type="nucleotide sequence ID" value="XM_017127243.1"/>
</dbReference>
<name>A0A6P4EX86_DRORH</name>
<dbReference type="Proteomes" id="UP001652680">
    <property type="component" value="Unassembled WGS sequence"/>
</dbReference>
<dbReference type="SUPFAM" id="SSF53756">
    <property type="entry name" value="UDP-Glycosyltransferase/glycogen phosphorylase"/>
    <property type="match status" value="1"/>
</dbReference>
<dbReference type="PANTHER" id="PTHR12867:SF6">
    <property type="entry name" value="N-ACETYLGLUCOSAMINYLDIPHOSPHODOLICHOL N-ACETYLGLUCOSAMINYLTRANSFERASE"/>
    <property type="match status" value="1"/>
</dbReference>
<comment type="subcellular location">
    <subcellularLocation>
        <location evidence="1">Endoplasmic reticulum</location>
    </subcellularLocation>
</comment>
<evidence type="ECO:0000256" key="1">
    <source>
        <dbReference type="ARBA" id="ARBA00004240"/>
    </source>
</evidence>
<organism evidence="11">
    <name type="scientific">Drosophila rhopaloa</name>
    <name type="common">Fruit fly</name>
    <dbReference type="NCBI Taxonomy" id="1041015"/>
    <lineage>
        <taxon>Eukaryota</taxon>
        <taxon>Metazoa</taxon>
        <taxon>Ecdysozoa</taxon>
        <taxon>Arthropoda</taxon>
        <taxon>Hexapoda</taxon>
        <taxon>Insecta</taxon>
        <taxon>Pterygota</taxon>
        <taxon>Neoptera</taxon>
        <taxon>Endopterygota</taxon>
        <taxon>Diptera</taxon>
        <taxon>Brachycera</taxon>
        <taxon>Muscomorpha</taxon>
        <taxon>Ephydroidea</taxon>
        <taxon>Drosophilidae</taxon>
        <taxon>Drosophila</taxon>
        <taxon>Sophophora</taxon>
    </lineage>
</organism>
<evidence type="ECO:0000313" key="11">
    <source>
        <dbReference type="RefSeq" id="XP_016982732.1"/>
    </source>
</evidence>
<dbReference type="EnsemblMetazoa" id="XM_017127243.2">
    <property type="protein sequence ID" value="XP_016982732.1"/>
    <property type="gene ID" value="LOC108047148"/>
</dbReference>
<dbReference type="Gene3D" id="3.40.50.2000">
    <property type="entry name" value="Glycogen Phosphorylase B"/>
    <property type="match status" value="1"/>
</dbReference>
<dbReference type="OMA" id="QYKFRPN"/>
<gene>
    <name evidence="11" type="primary">LOC108047148</name>
    <name evidence="9" type="synonym">108047148</name>
</gene>
<keyword evidence="7" id="KW-0256">Endoplasmic reticulum</keyword>
<evidence type="ECO:0000313" key="10">
    <source>
        <dbReference type="Proteomes" id="UP001652680"/>
    </source>
</evidence>
<feature type="domain" description="Glycosyl transferase family 28 C-terminal" evidence="8">
    <location>
        <begin position="6"/>
        <end position="167"/>
    </location>
</feature>
<dbReference type="PANTHER" id="PTHR12867">
    <property type="entry name" value="GLYCOSYL TRANSFERASE-RELATED"/>
    <property type="match status" value="1"/>
</dbReference>
<protein>
    <recommendedName>
        <fullName evidence="4">UDP-N-acetylglucosamine transferase subunit ALG13</fullName>
        <ecNumber evidence="3">2.4.1.141</ecNumber>
    </recommendedName>
</protein>
<reference evidence="9" key="3">
    <citation type="submission" date="2025-05" db="UniProtKB">
        <authorList>
            <consortium name="EnsemblMetazoa"/>
        </authorList>
    </citation>
    <scope>IDENTIFICATION</scope>
</reference>
<keyword evidence="6 11" id="KW-0808">Transferase</keyword>
<dbReference type="OrthoDB" id="20273at2759"/>
<evidence type="ECO:0000256" key="4">
    <source>
        <dbReference type="ARBA" id="ARBA00017468"/>
    </source>
</evidence>
<dbReference type="GO" id="GO:0004577">
    <property type="term" value="F:N-acetylglucosaminyldiphosphodolichol N-acetylglucosaminyltransferase activity"/>
    <property type="evidence" value="ECO:0007669"/>
    <property type="project" value="UniProtKB-EC"/>
</dbReference>
<reference evidence="10" key="1">
    <citation type="journal article" date="2021" name="Elife">
        <title>Highly contiguous assemblies of 101 drosophilid genomes.</title>
        <authorList>
            <person name="Kim B.Y."/>
            <person name="Wang J.R."/>
            <person name="Miller D.E."/>
            <person name="Barmina O."/>
            <person name="Delaney E."/>
            <person name="Thompson A."/>
            <person name="Comeault A.A."/>
            <person name="Peede D."/>
            <person name="D'Agostino E.R."/>
            <person name="Pelaez J."/>
            <person name="Aguilar J.M."/>
            <person name="Haji D."/>
            <person name="Matsunaga T."/>
            <person name="Armstrong E.E."/>
            <person name="Zych M."/>
            <person name="Ogawa Y."/>
            <person name="Stamenkovic-Radak M."/>
            <person name="Jelic M."/>
            <person name="Veselinovic M.S."/>
            <person name="Tanaskovic M."/>
            <person name="Eric P."/>
            <person name="Gao J.J."/>
            <person name="Katoh T.K."/>
            <person name="Toda M.J."/>
            <person name="Watabe H."/>
            <person name="Watada M."/>
            <person name="Davis J.S."/>
            <person name="Moyle L.C."/>
            <person name="Manoli G."/>
            <person name="Bertolini E."/>
            <person name="Kostal V."/>
            <person name="Hawley R.S."/>
            <person name="Takahashi A."/>
            <person name="Jones C.D."/>
            <person name="Price D.K."/>
            <person name="Whiteman N."/>
            <person name="Kopp A."/>
            <person name="Matute D.R."/>
            <person name="Petrov D.A."/>
        </authorList>
    </citation>
    <scope>NUCLEOTIDE SEQUENCE [LARGE SCALE GENOMIC DNA]</scope>
</reference>
<evidence type="ECO:0000256" key="5">
    <source>
        <dbReference type="ARBA" id="ARBA00022676"/>
    </source>
</evidence>
<dbReference type="AlphaFoldDB" id="A0A6P4EX86"/>
<evidence type="ECO:0000256" key="3">
    <source>
        <dbReference type="ARBA" id="ARBA00012614"/>
    </source>
</evidence>
<evidence type="ECO:0000259" key="8">
    <source>
        <dbReference type="Pfam" id="PF04101"/>
    </source>
</evidence>
<evidence type="ECO:0000256" key="6">
    <source>
        <dbReference type="ARBA" id="ARBA00022679"/>
    </source>
</evidence>
<accession>A0A6P4EX86</accession>
<dbReference type="InterPro" id="IPR039042">
    <property type="entry name" value="Alg13-like"/>
</dbReference>
<evidence type="ECO:0000313" key="9">
    <source>
        <dbReference type="EnsemblMetazoa" id="XP_016982732.1"/>
    </source>
</evidence>
<dbReference type="GO" id="GO:0005783">
    <property type="term" value="C:endoplasmic reticulum"/>
    <property type="evidence" value="ECO:0007669"/>
    <property type="project" value="UniProtKB-SubCell"/>
</dbReference>
<keyword evidence="5" id="KW-0328">Glycosyltransferase</keyword>
<dbReference type="GeneID" id="108047148"/>
<dbReference type="GO" id="GO:0006488">
    <property type="term" value="P:dolichol-linked oligosaccharide biosynthetic process"/>
    <property type="evidence" value="ECO:0007669"/>
    <property type="project" value="InterPro"/>
</dbReference>
<reference evidence="11" key="2">
    <citation type="submission" date="2025-04" db="UniProtKB">
        <authorList>
            <consortium name="RefSeq"/>
        </authorList>
    </citation>
    <scope>IDENTIFICATION</scope>
</reference>
<dbReference type="EC" id="2.4.1.141" evidence="3"/>
<dbReference type="InterPro" id="IPR007235">
    <property type="entry name" value="Glyco_trans_28_C"/>
</dbReference>
<dbReference type="Pfam" id="PF04101">
    <property type="entry name" value="Glyco_tran_28_C"/>
    <property type="match status" value="1"/>
</dbReference>
<comment type="similarity">
    <text evidence="2">Belongs to the glycosyltransferase 28 family.</text>
</comment>
<sequence>MHLNNVYITVGTTKFDALILAVTSEPALKALHNRKCTKLVIQHGNSEPLTVDDSQLIRKNYGIQIEQYKFRPNIEDIKSADLIIGHAGAGTCMDILNNEKHGLIVINDTLMDNHQLELAKQLASENYLYYCKVNDLDAHLASLDFEALKPYETQPENLKKFVSAINELMSF</sequence>
<proteinExistence type="inferred from homology"/>
<evidence type="ECO:0000256" key="2">
    <source>
        <dbReference type="ARBA" id="ARBA00006962"/>
    </source>
</evidence>
<keyword evidence="10" id="KW-1185">Reference proteome</keyword>
<dbReference type="CTD" id="79868"/>